<dbReference type="Pfam" id="PF15892">
    <property type="entry name" value="BNR_4"/>
    <property type="match status" value="1"/>
</dbReference>
<comment type="caution">
    <text evidence="2">The sequence shown here is derived from an EMBL/GenBank/DDBJ whole genome shotgun (WGS) entry which is preliminary data.</text>
</comment>
<evidence type="ECO:0000256" key="1">
    <source>
        <dbReference type="SAM" id="SignalP"/>
    </source>
</evidence>
<dbReference type="EMBL" id="JBGOGF010000002">
    <property type="protein sequence ID" value="MFA1770716.1"/>
    <property type="molecule type" value="Genomic_DNA"/>
</dbReference>
<proteinExistence type="predicted"/>
<dbReference type="AlphaFoldDB" id="A0A5M8QFK6"/>
<evidence type="ECO:0000313" key="3">
    <source>
        <dbReference type="EMBL" id="MFA1770716.1"/>
    </source>
</evidence>
<dbReference type="InterPro" id="IPR036278">
    <property type="entry name" value="Sialidase_sf"/>
</dbReference>
<feature type="signal peptide" evidence="1">
    <location>
        <begin position="1"/>
        <end position="26"/>
    </location>
</feature>
<sequence>MNQPLKKKRKALLPFIALALLVGVYGCSSSKTRTDSPVKAPNVSTVAEGGWANNSVNVVAFRKNSLVTFQGTQYTAWYDSDRSVMLAKRKSGAETWEVVKTDLKGNASDAHNTISLMVDGHGFLHLSWDHHNHPLNYARSVRPGALQLTEKMPMTGQREKAVSYPEFYRLPNGNLLFFYRDGGSGQGNLVINRYDTNSRQWTQVHSNLINGERKRNAYWQAYLDKKGTLHVSWVWRESPNVASNHDLAYACSRDGGQTWEKSTGEKYTLPITEATAEKAFTIPQNSELINQTSMAADEDGNPYIATYWRAEGSTIPQYHLVYHNGKAWQKLELDFRKTPFSLSGVGTKRIPIARPQVVVKNAGEKASVLMIFRDEERENKASALIIKKISDPKWAILDLTPESLGSWEPTYDTELWKDKQVLNLFIQKVDQVDGEGRSSLGPQPIQVVEWKPDF</sequence>
<accession>A0A5M8QFK6</accession>
<organism evidence="2 4">
    <name type="scientific">Rufibacter glacialis</name>
    <dbReference type="NCBI Taxonomy" id="1259555"/>
    <lineage>
        <taxon>Bacteria</taxon>
        <taxon>Pseudomonadati</taxon>
        <taxon>Bacteroidota</taxon>
        <taxon>Cytophagia</taxon>
        <taxon>Cytophagales</taxon>
        <taxon>Hymenobacteraceae</taxon>
        <taxon>Rufibacter</taxon>
    </lineage>
</organism>
<dbReference type="Proteomes" id="UP000323866">
    <property type="component" value="Unassembled WGS sequence"/>
</dbReference>
<dbReference type="OrthoDB" id="223410at2"/>
<dbReference type="PROSITE" id="PS51257">
    <property type="entry name" value="PROKAR_LIPOPROTEIN"/>
    <property type="match status" value="1"/>
</dbReference>
<dbReference type="SUPFAM" id="SSF50939">
    <property type="entry name" value="Sialidases"/>
    <property type="match status" value="1"/>
</dbReference>
<evidence type="ECO:0000313" key="2">
    <source>
        <dbReference type="EMBL" id="KAA6434779.1"/>
    </source>
</evidence>
<reference evidence="2 4" key="1">
    <citation type="submission" date="2019-07" db="EMBL/GenBank/DDBJ databases">
        <authorList>
            <person name="Qu J.-H."/>
        </authorList>
    </citation>
    <scope>NUCLEOTIDE SEQUENCE [LARGE SCALE GENOMIC DNA]</scope>
    <source>
        <strain evidence="2 4">MDT1-10-3</strain>
    </source>
</reference>
<feature type="chain" id="PRO_5024370054" evidence="1">
    <location>
        <begin position="27"/>
        <end position="454"/>
    </location>
</feature>
<evidence type="ECO:0000313" key="4">
    <source>
        <dbReference type="Proteomes" id="UP000323866"/>
    </source>
</evidence>
<dbReference type="Proteomes" id="UP001570846">
    <property type="component" value="Unassembled WGS sequence"/>
</dbReference>
<name>A0A5M8QFK6_9BACT</name>
<reference evidence="2 4" key="2">
    <citation type="submission" date="2019-09" db="EMBL/GenBank/DDBJ databases">
        <title>A bacterium isolated from glacier soil.</title>
        <authorList>
            <person name="Liu Q."/>
        </authorList>
    </citation>
    <scope>NUCLEOTIDE SEQUENCE [LARGE SCALE GENOMIC DNA]</scope>
    <source>
        <strain evidence="2 4">MDT1-10-3</strain>
    </source>
</reference>
<protein>
    <submittedName>
        <fullName evidence="3">BNR repeat-containing protein</fullName>
    </submittedName>
    <submittedName>
        <fullName evidence="2">Neuraminidase</fullName>
    </submittedName>
</protein>
<keyword evidence="1" id="KW-0732">Signal</keyword>
<dbReference type="RefSeq" id="WP_149098721.1">
    <property type="nucleotide sequence ID" value="NZ_BMMG01000003.1"/>
</dbReference>
<dbReference type="EMBL" id="VKKZ01000020">
    <property type="protein sequence ID" value="KAA6434779.1"/>
    <property type="molecule type" value="Genomic_DNA"/>
</dbReference>
<gene>
    <name evidence="3" type="ORF">ACD591_05390</name>
    <name evidence="2" type="ORF">FOE74_11445</name>
</gene>
<reference evidence="3 5" key="3">
    <citation type="submission" date="2024-08" db="EMBL/GenBank/DDBJ databases">
        <authorList>
            <person name="Wei W."/>
        </authorList>
    </citation>
    <scope>NUCLEOTIDE SEQUENCE [LARGE SCALE GENOMIC DNA]</scope>
    <source>
        <strain evidence="3 5">XU2</strain>
    </source>
</reference>
<evidence type="ECO:0000313" key="5">
    <source>
        <dbReference type="Proteomes" id="UP001570846"/>
    </source>
</evidence>
<keyword evidence="5" id="KW-1185">Reference proteome</keyword>